<protein>
    <submittedName>
        <fullName evidence="1">Uncharacterized protein</fullName>
    </submittedName>
</protein>
<evidence type="ECO:0000313" key="1">
    <source>
        <dbReference type="EMBL" id="KAI8572537.1"/>
    </source>
</evidence>
<dbReference type="EMBL" id="CM046388">
    <property type="protein sequence ID" value="KAI8572537.1"/>
    <property type="molecule type" value="Genomic_DNA"/>
</dbReference>
<gene>
    <name evidence="1" type="ORF">RHMOL_Rhmol01G0207200</name>
</gene>
<keyword evidence="2" id="KW-1185">Reference proteome</keyword>
<evidence type="ECO:0000313" key="2">
    <source>
        <dbReference type="Proteomes" id="UP001062846"/>
    </source>
</evidence>
<comment type="caution">
    <text evidence="1">The sequence shown here is derived from an EMBL/GenBank/DDBJ whole genome shotgun (WGS) entry which is preliminary data.</text>
</comment>
<sequence>MIIIFVLAGYIMDDSSIDPGPTDGSLLVFRNSTVLVLYGKAIISYNVIQGNPKVENVTLICRRNDNNLRQLGRPSPRIVELIYQAGFGGILEMPFITLDHAFITALVERWRPEIHTFHLRSGESTVTLQDVEIITGLAVNGRPVTRDTRFDQDKKKELCERLLGLNPPGEVMSGFKVSLKWLRDNFNGKVEEEDDEVTALTRVGCPAVFSVTLEGSSGKYLVNNFVSVHNHPMIGPCGVPFLRSHRKVRSSDKASANTMHKVGIKTSHIMDFMVQQSGGYEFVGYTQKDLYNYFTAQRNIEVADGDAEGALAYLCAKAENDPLFYYKYDVDEQNRLNNLFWRDVTCRTDYMCFGDVLIFDSTYRTNAYRKPLVILAGVNSHFQTAIFGCALLTVETVEAYTWVLERFLDSMDHKKLVSVMTDGDKAMRRAIKTVFPDVNHRLCIWHLKKNAVSNVHVP</sequence>
<dbReference type="Proteomes" id="UP001062846">
    <property type="component" value="Chromosome 1"/>
</dbReference>
<accession>A0ACC0Q5Q3</accession>
<organism evidence="1 2">
    <name type="scientific">Rhododendron molle</name>
    <name type="common">Chinese azalea</name>
    <name type="synonym">Azalea mollis</name>
    <dbReference type="NCBI Taxonomy" id="49168"/>
    <lineage>
        <taxon>Eukaryota</taxon>
        <taxon>Viridiplantae</taxon>
        <taxon>Streptophyta</taxon>
        <taxon>Embryophyta</taxon>
        <taxon>Tracheophyta</taxon>
        <taxon>Spermatophyta</taxon>
        <taxon>Magnoliopsida</taxon>
        <taxon>eudicotyledons</taxon>
        <taxon>Gunneridae</taxon>
        <taxon>Pentapetalae</taxon>
        <taxon>asterids</taxon>
        <taxon>Ericales</taxon>
        <taxon>Ericaceae</taxon>
        <taxon>Ericoideae</taxon>
        <taxon>Rhodoreae</taxon>
        <taxon>Rhododendron</taxon>
    </lineage>
</organism>
<proteinExistence type="predicted"/>
<name>A0ACC0Q5Q3_RHOML</name>
<reference evidence="1" key="1">
    <citation type="submission" date="2022-02" db="EMBL/GenBank/DDBJ databases">
        <title>Plant Genome Project.</title>
        <authorList>
            <person name="Zhang R.-G."/>
        </authorList>
    </citation>
    <scope>NUCLEOTIDE SEQUENCE</scope>
    <source>
        <strain evidence="1">AT1</strain>
    </source>
</reference>